<dbReference type="EMBL" id="UINC01005502">
    <property type="protein sequence ID" value="SVA21735.1"/>
    <property type="molecule type" value="Genomic_DNA"/>
</dbReference>
<gene>
    <name evidence="2" type="ORF">METZ01_LOCUS74589</name>
</gene>
<dbReference type="AlphaFoldDB" id="A0A381U0J1"/>
<evidence type="ECO:0000313" key="2">
    <source>
        <dbReference type="EMBL" id="SVA21735.1"/>
    </source>
</evidence>
<organism evidence="2">
    <name type="scientific">marine metagenome</name>
    <dbReference type="NCBI Taxonomy" id="408172"/>
    <lineage>
        <taxon>unclassified sequences</taxon>
        <taxon>metagenomes</taxon>
        <taxon>ecological metagenomes</taxon>
    </lineage>
</organism>
<evidence type="ECO:0008006" key="3">
    <source>
        <dbReference type="Google" id="ProtNLM"/>
    </source>
</evidence>
<evidence type="ECO:0000256" key="1">
    <source>
        <dbReference type="SAM" id="MobiDB-lite"/>
    </source>
</evidence>
<dbReference type="InterPro" id="IPR011447">
    <property type="entry name" value="DUF1552"/>
</dbReference>
<name>A0A381U0J1_9ZZZZ</name>
<dbReference type="Pfam" id="PF07586">
    <property type="entry name" value="HXXSHH"/>
    <property type="match status" value="1"/>
</dbReference>
<accession>A0A381U0J1</accession>
<feature type="region of interest" description="Disordered" evidence="1">
    <location>
        <begin position="231"/>
        <end position="250"/>
    </location>
</feature>
<proteinExistence type="predicted"/>
<protein>
    <recommendedName>
        <fullName evidence="3">DUF1552 domain-containing protein</fullName>
    </recommendedName>
</protein>
<sequence length="454" mass="49720">MTIGLPVLEEMAILGAVAAKAKAVPVRAFNLFFGLGVPAPLQTEGFEGVLEPLKPLRDKLLIVRKVDQVRCDVSGINAHYDGATGSFTAMPAGGEAKAGGPSIDQVVRKTFYPDGMPAGMVPTLIGGTYFRRSRVGRYVHSYHADGTVAGTMQEKPRDLFDRVFGMVSFDVGGDARKQRLKRSVLDTVVGQYKFYTGANSPLGAASKARVTEHLERIREFEQRAFEMKKKLPGAPTLPPRSKVAHGGPADPGGMGIDITLEELTTEWRLMADLYALAIQMDRVRFGSLTFLAAGERIRLTGDYEYGGRKVFQFDDATQHNATADQGCSHEWWHKFNEKKKNTQLRAHAHMKMREVAYFLHRLDEQKEANGRSILENSMITISTESGDGRHNDVKRELSGVFHAITGANGRFKSGIVDVGAEGLDVYNTMLGAVGAKGRLGPAKRESRHISSILA</sequence>
<reference evidence="2" key="1">
    <citation type="submission" date="2018-05" db="EMBL/GenBank/DDBJ databases">
        <authorList>
            <person name="Lanie J.A."/>
            <person name="Ng W.-L."/>
            <person name="Kazmierczak K.M."/>
            <person name="Andrzejewski T.M."/>
            <person name="Davidsen T.M."/>
            <person name="Wayne K.J."/>
            <person name="Tettelin H."/>
            <person name="Glass J.I."/>
            <person name="Rusch D."/>
            <person name="Podicherti R."/>
            <person name="Tsui H.-C.T."/>
            <person name="Winkler M.E."/>
        </authorList>
    </citation>
    <scope>NUCLEOTIDE SEQUENCE</scope>
</reference>